<dbReference type="Gramene" id="mRNA:HanXRQr2_Chr15g0688031">
    <property type="protein sequence ID" value="mRNA:HanXRQr2_Chr15g0688031"/>
    <property type="gene ID" value="HanXRQr2_Chr15g0688031"/>
</dbReference>
<organism evidence="2 3">
    <name type="scientific">Helianthus annuus</name>
    <name type="common">Common sunflower</name>
    <dbReference type="NCBI Taxonomy" id="4232"/>
    <lineage>
        <taxon>Eukaryota</taxon>
        <taxon>Viridiplantae</taxon>
        <taxon>Streptophyta</taxon>
        <taxon>Embryophyta</taxon>
        <taxon>Tracheophyta</taxon>
        <taxon>Spermatophyta</taxon>
        <taxon>Magnoliopsida</taxon>
        <taxon>eudicotyledons</taxon>
        <taxon>Gunneridae</taxon>
        <taxon>Pentapetalae</taxon>
        <taxon>asterids</taxon>
        <taxon>campanulids</taxon>
        <taxon>Asterales</taxon>
        <taxon>Asteraceae</taxon>
        <taxon>Asteroideae</taxon>
        <taxon>Heliantheae alliance</taxon>
        <taxon>Heliantheae</taxon>
        <taxon>Helianthus</taxon>
    </lineage>
</organism>
<reference evidence="1 3" key="1">
    <citation type="journal article" date="2017" name="Nature">
        <title>The sunflower genome provides insights into oil metabolism, flowering and Asterid evolution.</title>
        <authorList>
            <person name="Badouin H."/>
            <person name="Gouzy J."/>
            <person name="Grassa C.J."/>
            <person name="Murat F."/>
            <person name="Staton S.E."/>
            <person name="Cottret L."/>
            <person name="Lelandais-Briere C."/>
            <person name="Owens G.L."/>
            <person name="Carrere S."/>
            <person name="Mayjonade B."/>
            <person name="Legrand L."/>
            <person name="Gill N."/>
            <person name="Kane N.C."/>
            <person name="Bowers J.E."/>
            <person name="Hubner S."/>
            <person name="Bellec A."/>
            <person name="Berard A."/>
            <person name="Berges H."/>
            <person name="Blanchet N."/>
            <person name="Boniface M.C."/>
            <person name="Brunel D."/>
            <person name="Catrice O."/>
            <person name="Chaidir N."/>
            <person name="Claudel C."/>
            <person name="Donnadieu C."/>
            <person name="Faraut T."/>
            <person name="Fievet G."/>
            <person name="Helmstetter N."/>
            <person name="King M."/>
            <person name="Knapp S.J."/>
            <person name="Lai Z."/>
            <person name="Le Paslier M.C."/>
            <person name="Lippi Y."/>
            <person name="Lorenzon L."/>
            <person name="Mandel J.R."/>
            <person name="Marage G."/>
            <person name="Marchand G."/>
            <person name="Marquand E."/>
            <person name="Bret-Mestries E."/>
            <person name="Morien E."/>
            <person name="Nambeesan S."/>
            <person name="Nguyen T."/>
            <person name="Pegot-Espagnet P."/>
            <person name="Pouilly N."/>
            <person name="Raftis F."/>
            <person name="Sallet E."/>
            <person name="Schiex T."/>
            <person name="Thomas J."/>
            <person name="Vandecasteele C."/>
            <person name="Vares D."/>
            <person name="Vear F."/>
            <person name="Vautrin S."/>
            <person name="Crespi M."/>
            <person name="Mangin B."/>
            <person name="Burke J.M."/>
            <person name="Salse J."/>
            <person name="Munos S."/>
            <person name="Vincourt P."/>
            <person name="Rieseberg L.H."/>
            <person name="Langlade N.B."/>
        </authorList>
    </citation>
    <scope>NUCLEOTIDE SEQUENCE [LARGE SCALE GENOMIC DNA]</scope>
    <source>
        <strain evidence="3">cv. SF193</strain>
        <tissue evidence="1">Leaves</tissue>
    </source>
</reference>
<keyword evidence="3" id="KW-1185">Reference proteome</keyword>
<reference evidence="1" key="3">
    <citation type="submission" date="2020-06" db="EMBL/GenBank/DDBJ databases">
        <title>Helianthus annuus Genome sequencing and assembly Release 2.</title>
        <authorList>
            <person name="Gouzy J."/>
            <person name="Langlade N."/>
            <person name="Munos S."/>
        </authorList>
    </citation>
    <scope>NUCLEOTIDE SEQUENCE</scope>
    <source>
        <tissue evidence="1">Leaves</tissue>
    </source>
</reference>
<dbReference type="InParanoid" id="A0A251S7S3"/>
<gene>
    <name evidence="2" type="ORF">HannXRQ_Chr15g0477031</name>
    <name evidence="1" type="ORF">HanXRQr2_Chr15g0688031</name>
</gene>
<evidence type="ECO:0000313" key="1">
    <source>
        <dbReference type="EMBL" id="KAF5764093.1"/>
    </source>
</evidence>
<dbReference type="EMBL" id="MNCJ02000330">
    <property type="protein sequence ID" value="KAF5764093.1"/>
    <property type="molecule type" value="Genomic_DNA"/>
</dbReference>
<evidence type="ECO:0000313" key="3">
    <source>
        <dbReference type="Proteomes" id="UP000215914"/>
    </source>
</evidence>
<protein>
    <submittedName>
        <fullName evidence="2">Uncharacterized protein</fullName>
    </submittedName>
</protein>
<sequence length="126" mass="14860">MVWGRILVTTRKNLTSRSLIDDVLKKVRTSKPLYIYRLEDVPMFQLQILTYWLLLLLLQRSLRSDHSLYIAWRQKKKSGLEDAYYLCEAITLPARKELHFPDFSVLCQQAKRVFLSIHMQCLGGCL</sequence>
<name>A0A251S7S3_HELAN</name>
<dbReference type="Proteomes" id="UP000215914">
    <property type="component" value="Chromosome 15"/>
</dbReference>
<dbReference type="EMBL" id="CM007904">
    <property type="protein sequence ID" value="OTF94887.1"/>
    <property type="molecule type" value="Genomic_DNA"/>
</dbReference>
<accession>A0A251S7S3</accession>
<dbReference type="AlphaFoldDB" id="A0A251S7S3"/>
<reference evidence="2" key="2">
    <citation type="submission" date="2017-02" db="EMBL/GenBank/DDBJ databases">
        <title>Sunflower complete genome.</title>
        <authorList>
            <person name="Langlade N."/>
            <person name="Munos S."/>
        </authorList>
    </citation>
    <scope>NUCLEOTIDE SEQUENCE [LARGE SCALE GENOMIC DNA]</scope>
    <source>
        <tissue evidence="2">Leaves</tissue>
    </source>
</reference>
<evidence type="ECO:0000313" key="2">
    <source>
        <dbReference type="EMBL" id="OTF94887.1"/>
    </source>
</evidence>
<proteinExistence type="predicted"/>